<dbReference type="GO" id="GO:0000012">
    <property type="term" value="P:single strand break repair"/>
    <property type="evidence" value="ECO:0007669"/>
    <property type="project" value="InterPro"/>
</dbReference>
<dbReference type="EMBL" id="JAHWGI010000290">
    <property type="protein sequence ID" value="KAK3912129.1"/>
    <property type="molecule type" value="Genomic_DNA"/>
</dbReference>
<dbReference type="FunFam" id="2.60.120.260:FF:000025">
    <property type="entry name" value="DNA repair protein XRCC1 isoform X1"/>
    <property type="match status" value="1"/>
</dbReference>
<dbReference type="SMART" id="SM00292">
    <property type="entry name" value="BRCT"/>
    <property type="match status" value="2"/>
</dbReference>
<feature type="compositionally biased region" description="Polar residues" evidence="1">
    <location>
        <begin position="245"/>
        <end position="254"/>
    </location>
</feature>
<feature type="region of interest" description="Disordered" evidence="1">
    <location>
        <begin position="190"/>
        <end position="317"/>
    </location>
</feature>
<dbReference type="PANTHER" id="PTHR11370">
    <property type="entry name" value="DNA-REPAIR PROTEIN XRCC1"/>
    <property type="match status" value="1"/>
</dbReference>
<organism evidence="3 4">
    <name type="scientific">Frankliniella fusca</name>
    <dbReference type="NCBI Taxonomy" id="407009"/>
    <lineage>
        <taxon>Eukaryota</taxon>
        <taxon>Metazoa</taxon>
        <taxon>Ecdysozoa</taxon>
        <taxon>Arthropoda</taxon>
        <taxon>Hexapoda</taxon>
        <taxon>Insecta</taxon>
        <taxon>Pterygota</taxon>
        <taxon>Neoptera</taxon>
        <taxon>Paraneoptera</taxon>
        <taxon>Thysanoptera</taxon>
        <taxon>Terebrantia</taxon>
        <taxon>Thripoidea</taxon>
        <taxon>Thripidae</taxon>
        <taxon>Frankliniella</taxon>
    </lineage>
</organism>
<sequence>MPPIKFERVVSCSSEDPAYPSKNLLLGRDFNRKWKCKEAGEGSATIILQLSQPYLITGVDIGNESSAFVEVLVSRTSTPDDYEVLLGMSSFMSPMDAKNEDSNNRHRVRMFTADNLTESVRKEKWDRIKVVCTQPFNRHIQYGLSFIVLHTTEAKQESRSTSPNKALGRFILKDEEETDISIGSFFSRRKDLQATPPSPIQAKGAAAVRDAGSPAAIEEKKTAKRKGSGDSTDSQKKKRGRPTLSPDSSKTNGSPHLVDQKTKRDNHAKKDKSNDKGKTNVGTSDSPDPKIRSKALTGTAGSSNSAGESFSKDQSTLKKIGGTKRNVTFKPFNKLFEGVGIVISGYENPGRSQFRDKALAMGATYSQNWNNSTSTHLICAFTSTPKYREVKGKAIIVTREWIDDCFRERKKLSWQRYALDKNDQKDANSSSEPEVWELIPDMSPPDGSPLPPASRRNNIAIQDTRVGSESEDSEDEIERIRAKQNQKQGKHDKDRKNVTNETYFKTPEKNKTEHKNDEYNCSTDIDSDEETEARLNEWSKDQNKRLKDGLPPLPDFFHGKTFFLASDLIESDKNSLKRYILAYGGEILKSENDSVNYIITNNKTEPSDASVSVTPDWVWECNDHQRLVSPILYEPN</sequence>
<name>A0AAE1H072_9NEOP</name>
<evidence type="ECO:0000313" key="3">
    <source>
        <dbReference type="EMBL" id="KAK3912129.1"/>
    </source>
</evidence>
<feature type="compositionally biased region" description="Polar residues" evidence="1">
    <location>
        <begin position="299"/>
        <end position="314"/>
    </location>
</feature>
<dbReference type="InterPro" id="IPR002706">
    <property type="entry name" value="Xrcc1_N"/>
</dbReference>
<feature type="compositionally biased region" description="Basic and acidic residues" evidence="1">
    <location>
        <begin position="506"/>
        <end position="518"/>
    </location>
</feature>
<proteinExistence type="predicted"/>
<dbReference type="InterPro" id="IPR001357">
    <property type="entry name" value="BRCT_dom"/>
</dbReference>
<reference evidence="3" key="2">
    <citation type="journal article" date="2023" name="BMC Genomics">
        <title>Pest status, molecular evolution, and epigenetic factors derived from the genome assembly of Frankliniella fusca, a thysanopteran phytovirus vector.</title>
        <authorList>
            <person name="Catto M.A."/>
            <person name="Labadie P.E."/>
            <person name="Jacobson A.L."/>
            <person name="Kennedy G.G."/>
            <person name="Srinivasan R."/>
            <person name="Hunt B.G."/>
        </authorList>
    </citation>
    <scope>NUCLEOTIDE SEQUENCE</scope>
    <source>
        <strain evidence="3">PL_HMW_Pooled</strain>
    </source>
</reference>
<comment type="caution">
    <text evidence="3">The sequence shown here is derived from an EMBL/GenBank/DDBJ whole genome shotgun (WGS) entry which is preliminary data.</text>
</comment>
<dbReference type="GO" id="GO:0005634">
    <property type="term" value="C:nucleus"/>
    <property type="evidence" value="ECO:0007669"/>
    <property type="project" value="InterPro"/>
</dbReference>
<dbReference type="Pfam" id="PF16759">
    <property type="entry name" value="LIG3_BRCT"/>
    <property type="match status" value="1"/>
</dbReference>
<dbReference type="PANTHER" id="PTHR11370:SF5">
    <property type="entry name" value="DNA REPAIR PROTEIN XRCC1"/>
    <property type="match status" value="1"/>
</dbReference>
<feature type="domain" description="BRCT" evidence="2">
    <location>
        <begin position="552"/>
        <end position="635"/>
    </location>
</feature>
<gene>
    <name evidence="3" type="ORF">KUF71_021699</name>
</gene>
<protein>
    <submittedName>
        <fullName evidence="3">DNA repair protein XRCC1</fullName>
    </submittedName>
</protein>
<evidence type="ECO:0000256" key="1">
    <source>
        <dbReference type="SAM" id="MobiDB-lite"/>
    </source>
</evidence>
<evidence type="ECO:0000313" key="4">
    <source>
        <dbReference type="Proteomes" id="UP001219518"/>
    </source>
</evidence>
<dbReference type="InterPro" id="IPR031916">
    <property type="entry name" value="LIG3_BRCT"/>
</dbReference>
<dbReference type="Gene3D" id="3.40.50.10190">
    <property type="entry name" value="BRCT domain"/>
    <property type="match status" value="2"/>
</dbReference>
<feature type="region of interest" description="Disordered" evidence="1">
    <location>
        <begin position="422"/>
        <end position="529"/>
    </location>
</feature>
<feature type="domain" description="BRCT" evidence="2">
    <location>
        <begin position="331"/>
        <end position="419"/>
    </location>
</feature>
<dbReference type="InterPro" id="IPR036420">
    <property type="entry name" value="BRCT_dom_sf"/>
</dbReference>
<dbReference type="Gene3D" id="2.60.120.260">
    <property type="entry name" value="Galactose-binding domain-like"/>
    <property type="match status" value="1"/>
</dbReference>
<feature type="compositionally biased region" description="Basic and acidic residues" evidence="1">
    <location>
        <begin position="489"/>
        <end position="498"/>
    </location>
</feature>
<accession>A0AAE1H072</accession>
<feature type="compositionally biased region" description="Pro residues" evidence="1">
    <location>
        <begin position="442"/>
        <end position="452"/>
    </location>
</feature>
<dbReference type="GO" id="GO:0003684">
    <property type="term" value="F:damaged DNA binding"/>
    <property type="evidence" value="ECO:0007669"/>
    <property type="project" value="InterPro"/>
</dbReference>
<dbReference type="Proteomes" id="UP001219518">
    <property type="component" value="Unassembled WGS sequence"/>
</dbReference>
<reference evidence="3" key="1">
    <citation type="submission" date="2021-07" db="EMBL/GenBank/DDBJ databases">
        <authorList>
            <person name="Catto M.A."/>
            <person name="Jacobson A."/>
            <person name="Kennedy G."/>
            <person name="Labadie P."/>
            <person name="Hunt B.G."/>
            <person name="Srinivasan R."/>
        </authorList>
    </citation>
    <scope>NUCLEOTIDE SEQUENCE</scope>
    <source>
        <strain evidence="3">PL_HMW_Pooled</strain>
        <tissue evidence="3">Head</tissue>
    </source>
</reference>
<feature type="compositionally biased region" description="Polar residues" evidence="1">
    <location>
        <begin position="455"/>
        <end position="467"/>
    </location>
</feature>
<dbReference type="InterPro" id="IPR008979">
    <property type="entry name" value="Galactose-bd-like_sf"/>
</dbReference>
<dbReference type="GO" id="GO:0006284">
    <property type="term" value="P:base-excision repair"/>
    <property type="evidence" value="ECO:0007669"/>
    <property type="project" value="TreeGrafter"/>
</dbReference>
<dbReference type="Pfam" id="PF01834">
    <property type="entry name" value="XRCC1_N"/>
    <property type="match status" value="1"/>
</dbReference>
<dbReference type="SUPFAM" id="SSF52113">
    <property type="entry name" value="BRCT domain"/>
    <property type="match status" value="2"/>
</dbReference>
<dbReference type="SUPFAM" id="SSF49785">
    <property type="entry name" value="Galactose-binding domain-like"/>
    <property type="match status" value="1"/>
</dbReference>
<evidence type="ECO:0000259" key="2">
    <source>
        <dbReference type="PROSITE" id="PS50172"/>
    </source>
</evidence>
<dbReference type="PROSITE" id="PS50172">
    <property type="entry name" value="BRCT"/>
    <property type="match status" value="2"/>
</dbReference>
<keyword evidence="4" id="KW-1185">Reference proteome</keyword>
<dbReference type="AlphaFoldDB" id="A0AAE1H072"/>
<dbReference type="Pfam" id="PF12738">
    <property type="entry name" value="PTCB-BRCT"/>
    <property type="match status" value="1"/>
</dbReference>